<sequence length="154" mass="17908">MQSKATSVQHYVDELPDDRKDAFLLIREAILNNLPEGFEETMSYGMVGYVVPHSIYPEGYHCDPKLPLPFLNIANQKNSINLYHMGIYADTELHDWFVSEYPNHTEAKLDMGKSCIRFKKMDQIPYELIAKLATKRSVQDWIGLYESEFKKSKK</sequence>
<gene>
    <name evidence="2" type="ORF">KC717_06060</name>
</gene>
<dbReference type="Pfam" id="PF08818">
    <property type="entry name" value="DUF1801"/>
    <property type="match status" value="1"/>
</dbReference>
<evidence type="ECO:0000313" key="3">
    <source>
        <dbReference type="Proteomes" id="UP000754563"/>
    </source>
</evidence>
<dbReference type="AlphaFoldDB" id="A0A955RKV3"/>
<protein>
    <submittedName>
        <fullName evidence="2">DUF1801 domain-containing protein</fullName>
    </submittedName>
</protein>
<accession>A0A955RKV3</accession>
<dbReference type="SUPFAM" id="SSF159888">
    <property type="entry name" value="YdhG-like"/>
    <property type="match status" value="1"/>
</dbReference>
<dbReference type="Proteomes" id="UP000754563">
    <property type="component" value="Unassembled WGS sequence"/>
</dbReference>
<dbReference type="Gene3D" id="3.90.1150.200">
    <property type="match status" value="1"/>
</dbReference>
<evidence type="ECO:0000259" key="1">
    <source>
        <dbReference type="Pfam" id="PF08818"/>
    </source>
</evidence>
<dbReference type="EMBL" id="JAGQLH010000092">
    <property type="protein sequence ID" value="MCA9386185.1"/>
    <property type="molecule type" value="Genomic_DNA"/>
</dbReference>
<organism evidence="2 3">
    <name type="scientific">Candidatus Dojkabacteria bacterium</name>
    <dbReference type="NCBI Taxonomy" id="2099670"/>
    <lineage>
        <taxon>Bacteria</taxon>
        <taxon>Candidatus Dojkabacteria</taxon>
    </lineage>
</organism>
<proteinExistence type="predicted"/>
<reference evidence="2" key="1">
    <citation type="submission" date="2020-04" db="EMBL/GenBank/DDBJ databases">
        <authorList>
            <person name="Zhang T."/>
        </authorList>
    </citation>
    <scope>NUCLEOTIDE SEQUENCE</scope>
    <source>
        <strain evidence="2">HKST-UBA11</strain>
    </source>
</reference>
<name>A0A955RKV3_9BACT</name>
<comment type="caution">
    <text evidence="2">The sequence shown here is derived from an EMBL/GenBank/DDBJ whole genome shotgun (WGS) entry which is preliminary data.</text>
</comment>
<feature type="domain" description="YdhG-like" evidence="1">
    <location>
        <begin position="19"/>
        <end position="135"/>
    </location>
</feature>
<evidence type="ECO:0000313" key="2">
    <source>
        <dbReference type="EMBL" id="MCA9386185.1"/>
    </source>
</evidence>
<reference evidence="2" key="2">
    <citation type="journal article" date="2021" name="Microbiome">
        <title>Successional dynamics and alternative stable states in a saline activated sludge microbial community over 9 years.</title>
        <authorList>
            <person name="Wang Y."/>
            <person name="Ye J."/>
            <person name="Ju F."/>
            <person name="Liu L."/>
            <person name="Boyd J.A."/>
            <person name="Deng Y."/>
            <person name="Parks D.H."/>
            <person name="Jiang X."/>
            <person name="Yin X."/>
            <person name="Woodcroft B.J."/>
            <person name="Tyson G.W."/>
            <person name="Hugenholtz P."/>
            <person name="Polz M.F."/>
            <person name="Zhang T."/>
        </authorList>
    </citation>
    <scope>NUCLEOTIDE SEQUENCE</scope>
    <source>
        <strain evidence="2">HKST-UBA11</strain>
    </source>
</reference>
<dbReference type="InterPro" id="IPR014922">
    <property type="entry name" value="YdhG-like"/>
</dbReference>